<comment type="caution">
    <text evidence="1">The sequence shown here is derived from an EMBL/GenBank/DDBJ whole genome shotgun (WGS) entry which is preliminary data.</text>
</comment>
<evidence type="ECO:0000313" key="2">
    <source>
        <dbReference type="Proteomes" id="UP000829398"/>
    </source>
</evidence>
<keyword evidence="1" id="KW-0378">Hydrolase</keyword>
<evidence type="ECO:0000313" key="1">
    <source>
        <dbReference type="EMBL" id="KAH9678466.1"/>
    </source>
</evidence>
<sequence length="339" mass="37363">MERRGYGEEYISRYRMMTRFHHQRVPLVILVCGTACVGKSTIATQLAQRLNLPNVLQTDMVYELLRTSTDAPLSSSPVWARNFSSSEELVTEFVRECRIVRKGLAGDLKKAMKDGKPIIIEGIHLDPSIYLMDDDSKAPATTTEKTNSESVPSDDNPVTQVESNSASVCVSDRENGNNSPEQPSTGGKISSEQVNKIADSLESIVLAGTSSENKGETPKDPGVDRNTSVKKEKSGPDPIIIPIVLKMADFDHKALLEEWILTHTFGDKCLVQNKDELVSKLKTIQNYLCSFKSQGVTVVNVSATTFPQTLDWLHGYLLQCIEKGISSVSNTNDKKPAEN</sequence>
<protein>
    <submittedName>
        <fullName evidence="1">P-loop containing nucleoside triphosphate hydrolases superfamily protein</fullName>
    </submittedName>
</protein>
<organism evidence="1 2">
    <name type="scientific">Citrus sinensis</name>
    <name type="common">Sweet orange</name>
    <name type="synonym">Citrus aurantium var. sinensis</name>
    <dbReference type="NCBI Taxonomy" id="2711"/>
    <lineage>
        <taxon>Eukaryota</taxon>
        <taxon>Viridiplantae</taxon>
        <taxon>Streptophyta</taxon>
        <taxon>Embryophyta</taxon>
        <taxon>Tracheophyta</taxon>
        <taxon>Spermatophyta</taxon>
        <taxon>Magnoliopsida</taxon>
        <taxon>eudicotyledons</taxon>
        <taxon>Gunneridae</taxon>
        <taxon>Pentapetalae</taxon>
        <taxon>rosids</taxon>
        <taxon>malvids</taxon>
        <taxon>Sapindales</taxon>
        <taxon>Rutaceae</taxon>
        <taxon>Aurantioideae</taxon>
        <taxon>Citrus</taxon>
    </lineage>
</organism>
<reference evidence="2" key="1">
    <citation type="journal article" date="2023" name="Hortic. Res.">
        <title>A chromosome-level phased genome enabling allele-level studies in sweet orange: a case study on citrus Huanglongbing tolerance.</title>
        <authorList>
            <person name="Wu B."/>
            <person name="Yu Q."/>
            <person name="Deng Z."/>
            <person name="Duan Y."/>
            <person name="Luo F."/>
            <person name="Gmitter F. Jr."/>
        </authorList>
    </citation>
    <scope>NUCLEOTIDE SEQUENCE [LARGE SCALE GENOMIC DNA]</scope>
    <source>
        <strain evidence="2">cv. Valencia</strain>
    </source>
</reference>
<keyword evidence="2" id="KW-1185">Reference proteome</keyword>
<proteinExistence type="predicted"/>
<accession>A0ACB8HUK8</accession>
<name>A0ACB8HUK8_CITSI</name>
<dbReference type="Proteomes" id="UP000829398">
    <property type="component" value="Chromosome 9"/>
</dbReference>
<gene>
    <name evidence="1" type="ORF">KPL71_025722</name>
</gene>
<dbReference type="EMBL" id="CM039178">
    <property type="protein sequence ID" value="KAH9678466.1"/>
    <property type="molecule type" value="Genomic_DNA"/>
</dbReference>